<evidence type="ECO:0000313" key="3">
    <source>
        <dbReference type="EMBL" id="KAJ8441746.1"/>
    </source>
</evidence>
<dbReference type="EMBL" id="JAKOGI010000155">
    <property type="protein sequence ID" value="KAJ8441746.1"/>
    <property type="molecule type" value="Genomic_DNA"/>
</dbReference>
<dbReference type="InterPro" id="IPR008984">
    <property type="entry name" value="SMAD_FHA_dom_sf"/>
</dbReference>
<gene>
    <name evidence="3" type="ORF">Cgig2_009175</name>
</gene>
<dbReference type="AlphaFoldDB" id="A0A9Q1KCS1"/>
<dbReference type="InterPro" id="IPR050923">
    <property type="entry name" value="Cell_Proc_Reg/RNA_Proc"/>
</dbReference>
<evidence type="ECO:0000313" key="4">
    <source>
        <dbReference type="Proteomes" id="UP001153076"/>
    </source>
</evidence>
<dbReference type="Gene3D" id="2.60.200.20">
    <property type="match status" value="1"/>
</dbReference>
<reference evidence="3" key="1">
    <citation type="submission" date="2022-04" db="EMBL/GenBank/DDBJ databases">
        <title>Carnegiea gigantea Genome sequencing and assembly v2.</title>
        <authorList>
            <person name="Copetti D."/>
            <person name="Sanderson M.J."/>
            <person name="Burquez A."/>
            <person name="Wojciechowski M.F."/>
        </authorList>
    </citation>
    <scope>NUCLEOTIDE SEQUENCE</scope>
    <source>
        <strain evidence="3">SGP5-SGP5p</strain>
        <tissue evidence="3">Aerial part</tissue>
    </source>
</reference>
<dbReference type="SUPFAM" id="SSF49879">
    <property type="entry name" value="SMAD/FHA domain"/>
    <property type="match status" value="1"/>
</dbReference>
<evidence type="ECO:0000259" key="2">
    <source>
        <dbReference type="PROSITE" id="PS50006"/>
    </source>
</evidence>
<organism evidence="3 4">
    <name type="scientific">Carnegiea gigantea</name>
    <dbReference type="NCBI Taxonomy" id="171969"/>
    <lineage>
        <taxon>Eukaryota</taxon>
        <taxon>Viridiplantae</taxon>
        <taxon>Streptophyta</taxon>
        <taxon>Embryophyta</taxon>
        <taxon>Tracheophyta</taxon>
        <taxon>Spermatophyta</taxon>
        <taxon>Magnoliopsida</taxon>
        <taxon>eudicotyledons</taxon>
        <taxon>Gunneridae</taxon>
        <taxon>Pentapetalae</taxon>
        <taxon>Caryophyllales</taxon>
        <taxon>Cactineae</taxon>
        <taxon>Cactaceae</taxon>
        <taxon>Cactoideae</taxon>
        <taxon>Echinocereeae</taxon>
        <taxon>Carnegiea</taxon>
    </lineage>
</organism>
<evidence type="ECO:0000256" key="1">
    <source>
        <dbReference type="SAM" id="MobiDB-lite"/>
    </source>
</evidence>
<name>A0A9Q1KCS1_9CARY</name>
<dbReference type="PROSITE" id="PS50006">
    <property type="entry name" value="FHA_DOMAIN"/>
    <property type="match status" value="1"/>
</dbReference>
<dbReference type="InterPro" id="IPR000253">
    <property type="entry name" value="FHA_dom"/>
</dbReference>
<comment type="caution">
    <text evidence="3">The sequence shown here is derived from an EMBL/GenBank/DDBJ whole genome shotgun (WGS) entry which is preliminary data.</text>
</comment>
<dbReference type="SMART" id="SM00240">
    <property type="entry name" value="FHA"/>
    <property type="match status" value="1"/>
</dbReference>
<feature type="domain" description="FHA" evidence="2">
    <location>
        <begin position="69"/>
        <end position="121"/>
    </location>
</feature>
<keyword evidence="4" id="KW-1185">Reference proteome</keyword>
<feature type="region of interest" description="Disordered" evidence="1">
    <location>
        <begin position="154"/>
        <end position="219"/>
    </location>
</feature>
<dbReference type="PANTHER" id="PTHR23308">
    <property type="entry name" value="NUCLEAR INHIBITOR OF PROTEIN PHOSPHATASE-1"/>
    <property type="match status" value="1"/>
</dbReference>
<feature type="compositionally biased region" description="Basic and acidic residues" evidence="1">
    <location>
        <begin position="168"/>
        <end position="181"/>
    </location>
</feature>
<sequence>MERANTGKRNLNSQVPPTQFAILTQSTLQNLRACDKVAMASTAVPILKLVIQKGPRNGETLEFNSKSTVRIGRVVRGNNLPIKDAGISSKHLAIEFNSDSGKWVITDLESSNGTILNTSQLKPLTPFELRNGDEIKIGELTSIRVEIVETGGEIRHRRNPRRQAAPKGELDLGPKADERPNLGEGGSVTVRDLKGVDSAVNLGRGNRKGRGRDQSTKENVLADVNAKNVGNVGVDVNVEDSKPKQVREVGTRRTRNSKREGEEFLILIEPIPARRTRSMKNAEKVPEYKAVDVVNHKELENVSVVESKKTRGWGRKKKLGVECLDDLKDATLENMTTRETSQLQVPDVGEPPHDEPRVDTVQQHVSEGEMTGEVSQVEVQDVREQPHEVAACDTVQQYALEGMMTMEKSQLNVADISGQPHEKPMGDTVQQYVSEDKMTEKVSELEIEEQVGGVLDVKGQPGEQPMEDTARETDNAVGNSHYEQDTCRRLESDTVLQNGRVKKTEMGEVSEELGTDACGGDEVQEAGDVPDLGKMTLGEWFDYLQVCLPKQIHDVTNEIIVDMRKRAKQFDEFMLQQQKKEDLFRLASALSSFLFDVFFLWKPISLNDHVGVPLDILIINAYDNQPMQTPSPSWDSGDRSPNVTCEIFDILFHLLRQFHIFYIQFCPQRLDANFNCFSDLNLHTGFTLVVASSA</sequence>
<proteinExistence type="predicted"/>
<dbReference type="Proteomes" id="UP001153076">
    <property type="component" value="Unassembled WGS sequence"/>
</dbReference>
<protein>
    <recommendedName>
        <fullName evidence="2">FHA domain-containing protein</fullName>
    </recommendedName>
</protein>
<accession>A0A9Q1KCS1</accession>
<dbReference type="OrthoDB" id="687730at2759"/>
<dbReference type="Pfam" id="PF00498">
    <property type="entry name" value="FHA"/>
    <property type="match status" value="1"/>
</dbReference>
<feature type="region of interest" description="Disordered" evidence="1">
    <location>
        <begin position="456"/>
        <end position="478"/>
    </location>
</feature>